<dbReference type="InterPro" id="IPR000700">
    <property type="entry name" value="PAS-assoc_C"/>
</dbReference>
<dbReference type="InterPro" id="IPR013767">
    <property type="entry name" value="PAS_fold"/>
</dbReference>
<dbReference type="NCBIfam" id="TIGR00229">
    <property type="entry name" value="sensory_box"/>
    <property type="match status" value="1"/>
</dbReference>
<dbReference type="Pfam" id="PF00563">
    <property type="entry name" value="EAL"/>
    <property type="match status" value="1"/>
</dbReference>
<feature type="domain" description="GGDEF" evidence="15">
    <location>
        <begin position="602"/>
        <end position="735"/>
    </location>
</feature>
<reference evidence="16" key="2">
    <citation type="submission" date="2023-01" db="EMBL/GenBank/DDBJ databases">
        <title>Gilvimarinus xylanilyticus HB14 isolated from Caulerpa lentillifera aquaculture base in Hainan, China.</title>
        <authorList>
            <person name="Zhang Y.-J."/>
        </authorList>
    </citation>
    <scope>NUCLEOTIDE SEQUENCE</scope>
    <source>
        <strain evidence="16">HB14</strain>
    </source>
</reference>
<dbReference type="Gene3D" id="6.10.340.10">
    <property type="match status" value="1"/>
</dbReference>
<dbReference type="EMBL" id="JAMFTH010000001">
    <property type="protein sequence ID" value="MCP8898389.1"/>
    <property type="molecule type" value="Genomic_DNA"/>
</dbReference>
<dbReference type="Gene3D" id="3.30.450.20">
    <property type="entry name" value="PAS domain"/>
    <property type="match status" value="2"/>
</dbReference>
<comment type="caution">
    <text evidence="16">The sequence shown here is derived from an EMBL/GenBank/DDBJ whole genome shotgun (WGS) entry which is preliminary data.</text>
</comment>
<dbReference type="RefSeq" id="WP_253966668.1">
    <property type="nucleotide sequence ID" value="NZ_JAMFTH010000001.1"/>
</dbReference>
<dbReference type="InterPro" id="IPR052155">
    <property type="entry name" value="Biofilm_reg_signaling"/>
</dbReference>
<dbReference type="SMART" id="SM00086">
    <property type="entry name" value="PAC"/>
    <property type="match status" value="1"/>
</dbReference>
<organism evidence="16 17">
    <name type="scientific">Gilvimarinus xylanilyticus</name>
    <dbReference type="NCBI Taxonomy" id="2944139"/>
    <lineage>
        <taxon>Bacteria</taxon>
        <taxon>Pseudomonadati</taxon>
        <taxon>Pseudomonadota</taxon>
        <taxon>Gammaproteobacteria</taxon>
        <taxon>Cellvibrionales</taxon>
        <taxon>Cellvibrionaceae</taxon>
        <taxon>Gilvimarinus</taxon>
    </lineage>
</organism>
<dbReference type="Pfam" id="PF00990">
    <property type="entry name" value="GGDEF"/>
    <property type="match status" value="1"/>
</dbReference>
<evidence type="ECO:0000256" key="7">
    <source>
        <dbReference type="ARBA" id="ARBA00022989"/>
    </source>
</evidence>
<dbReference type="CDD" id="cd01949">
    <property type="entry name" value="GGDEF"/>
    <property type="match status" value="1"/>
</dbReference>
<dbReference type="GO" id="GO:0006355">
    <property type="term" value="P:regulation of DNA-templated transcription"/>
    <property type="evidence" value="ECO:0007669"/>
    <property type="project" value="InterPro"/>
</dbReference>
<dbReference type="InterPro" id="IPR003660">
    <property type="entry name" value="HAMP_dom"/>
</dbReference>
<name>A0A9X2HWM7_9GAMM</name>
<dbReference type="CDD" id="cd01948">
    <property type="entry name" value="EAL"/>
    <property type="match status" value="1"/>
</dbReference>
<dbReference type="FunFam" id="3.30.70.270:FF:000001">
    <property type="entry name" value="Diguanylate cyclase domain protein"/>
    <property type="match status" value="1"/>
</dbReference>
<dbReference type="InterPro" id="IPR035919">
    <property type="entry name" value="EAL_sf"/>
</dbReference>
<dbReference type="FunFam" id="3.20.20.450:FF:000001">
    <property type="entry name" value="Cyclic di-GMP phosphodiesterase yahA"/>
    <property type="match status" value="1"/>
</dbReference>
<evidence type="ECO:0000256" key="6">
    <source>
        <dbReference type="ARBA" id="ARBA00022692"/>
    </source>
</evidence>
<dbReference type="PROSITE" id="PS50887">
    <property type="entry name" value="GGDEF"/>
    <property type="match status" value="1"/>
</dbReference>
<keyword evidence="4" id="KW-1003">Cell membrane</keyword>
<evidence type="ECO:0000256" key="4">
    <source>
        <dbReference type="ARBA" id="ARBA00022475"/>
    </source>
</evidence>
<dbReference type="InterPro" id="IPR000014">
    <property type="entry name" value="PAS"/>
</dbReference>
<feature type="transmembrane region" description="Helical" evidence="10">
    <location>
        <begin position="348"/>
        <end position="367"/>
    </location>
</feature>
<dbReference type="PROSITE" id="PS50112">
    <property type="entry name" value="PAS"/>
    <property type="match status" value="1"/>
</dbReference>
<evidence type="ECO:0000259" key="13">
    <source>
        <dbReference type="PROSITE" id="PS50883"/>
    </source>
</evidence>
<dbReference type="AlphaFoldDB" id="A0A9X2HWM7"/>
<dbReference type="InterPro" id="IPR001610">
    <property type="entry name" value="PAC"/>
</dbReference>
<dbReference type="InterPro" id="IPR043128">
    <property type="entry name" value="Rev_trsase/Diguanyl_cyclase"/>
</dbReference>
<protein>
    <recommendedName>
        <fullName evidence="3">cyclic-guanylate-specific phosphodiesterase</fullName>
        <ecNumber evidence="3">3.1.4.52</ecNumber>
    </recommendedName>
</protein>
<dbReference type="CDD" id="cd06225">
    <property type="entry name" value="HAMP"/>
    <property type="match status" value="1"/>
</dbReference>
<feature type="domain" description="PAC" evidence="12">
    <location>
        <begin position="518"/>
        <end position="570"/>
    </location>
</feature>
<dbReference type="Pfam" id="PF00989">
    <property type="entry name" value="PAS"/>
    <property type="match status" value="1"/>
</dbReference>
<keyword evidence="5" id="KW-0973">c-di-GMP</keyword>
<dbReference type="GO" id="GO:0005886">
    <property type="term" value="C:plasma membrane"/>
    <property type="evidence" value="ECO:0007669"/>
    <property type="project" value="UniProtKB-SubCell"/>
</dbReference>
<feature type="domain" description="EAL" evidence="13">
    <location>
        <begin position="744"/>
        <end position="998"/>
    </location>
</feature>
<dbReference type="PANTHER" id="PTHR44757:SF2">
    <property type="entry name" value="BIOFILM ARCHITECTURE MAINTENANCE PROTEIN MBAA"/>
    <property type="match status" value="1"/>
</dbReference>
<dbReference type="CDD" id="cd12913">
    <property type="entry name" value="PDC1_MCP_like"/>
    <property type="match status" value="1"/>
</dbReference>
<dbReference type="SUPFAM" id="SSF55785">
    <property type="entry name" value="PYP-like sensor domain (PAS domain)"/>
    <property type="match status" value="1"/>
</dbReference>
<keyword evidence="7 10" id="KW-1133">Transmembrane helix</keyword>
<keyword evidence="6 10" id="KW-0812">Transmembrane</keyword>
<evidence type="ECO:0000259" key="15">
    <source>
        <dbReference type="PROSITE" id="PS50887"/>
    </source>
</evidence>
<dbReference type="CDD" id="cd00130">
    <property type="entry name" value="PAS"/>
    <property type="match status" value="1"/>
</dbReference>
<comment type="catalytic activity">
    <reaction evidence="9">
        <text>3',3'-c-di-GMP + H2O = 5'-phosphoguanylyl(3'-&gt;5')guanosine + H(+)</text>
        <dbReference type="Rhea" id="RHEA:24902"/>
        <dbReference type="ChEBI" id="CHEBI:15377"/>
        <dbReference type="ChEBI" id="CHEBI:15378"/>
        <dbReference type="ChEBI" id="CHEBI:58754"/>
        <dbReference type="ChEBI" id="CHEBI:58805"/>
        <dbReference type="EC" id="3.1.4.52"/>
    </reaction>
    <physiologicalReaction direction="left-to-right" evidence="9">
        <dbReference type="Rhea" id="RHEA:24903"/>
    </physiologicalReaction>
</comment>
<dbReference type="PROSITE" id="PS50885">
    <property type="entry name" value="HAMP"/>
    <property type="match status" value="1"/>
</dbReference>
<comment type="subcellular location">
    <subcellularLocation>
        <location evidence="2">Cell membrane</location>
        <topology evidence="2">Multi-pass membrane protein</topology>
    </subcellularLocation>
</comment>
<proteinExistence type="predicted"/>
<reference evidence="16" key="1">
    <citation type="submission" date="2022-05" db="EMBL/GenBank/DDBJ databases">
        <authorList>
            <person name="Sun H.-N."/>
        </authorList>
    </citation>
    <scope>NUCLEOTIDE SEQUENCE</scope>
    <source>
        <strain evidence="16">HB14</strain>
    </source>
</reference>
<dbReference type="SUPFAM" id="SSF55073">
    <property type="entry name" value="Nucleotide cyclase"/>
    <property type="match status" value="1"/>
</dbReference>
<dbReference type="Gene3D" id="3.20.20.450">
    <property type="entry name" value="EAL domain"/>
    <property type="match status" value="1"/>
</dbReference>
<dbReference type="EC" id="3.1.4.52" evidence="3"/>
<accession>A0A9X2HWM7</accession>
<dbReference type="GO" id="GO:0007165">
    <property type="term" value="P:signal transduction"/>
    <property type="evidence" value="ECO:0007669"/>
    <property type="project" value="InterPro"/>
</dbReference>
<evidence type="ECO:0000256" key="2">
    <source>
        <dbReference type="ARBA" id="ARBA00004651"/>
    </source>
</evidence>
<evidence type="ECO:0000256" key="3">
    <source>
        <dbReference type="ARBA" id="ARBA00012282"/>
    </source>
</evidence>
<feature type="domain" description="HAMP" evidence="14">
    <location>
        <begin position="369"/>
        <end position="421"/>
    </location>
</feature>
<dbReference type="SMART" id="SM00052">
    <property type="entry name" value="EAL"/>
    <property type="match status" value="1"/>
</dbReference>
<evidence type="ECO:0000259" key="12">
    <source>
        <dbReference type="PROSITE" id="PS50113"/>
    </source>
</evidence>
<evidence type="ECO:0000259" key="14">
    <source>
        <dbReference type="PROSITE" id="PS50885"/>
    </source>
</evidence>
<dbReference type="InterPro" id="IPR033479">
    <property type="entry name" value="dCache_1"/>
</dbReference>
<dbReference type="GO" id="GO:0071732">
    <property type="term" value="P:cellular response to nitric oxide"/>
    <property type="evidence" value="ECO:0007669"/>
    <property type="project" value="UniProtKB-ARBA"/>
</dbReference>
<dbReference type="PROSITE" id="PS50883">
    <property type="entry name" value="EAL"/>
    <property type="match status" value="1"/>
</dbReference>
<dbReference type="Pfam" id="PF00672">
    <property type="entry name" value="HAMP"/>
    <property type="match status" value="1"/>
</dbReference>
<evidence type="ECO:0000256" key="5">
    <source>
        <dbReference type="ARBA" id="ARBA00022636"/>
    </source>
</evidence>
<dbReference type="Pfam" id="PF02743">
    <property type="entry name" value="dCache_1"/>
    <property type="match status" value="1"/>
</dbReference>
<evidence type="ECO:0000256" key="8">
    <source>
        <dbReference type="ARBA" id="ARBA00023136"/>
    </source>
</evidence>
<dbReference type="Proteomes" id="UP001139319">
    <property type="component" value="Unassembled WGS sequence"/>
</dbReference>
<dbReference type="SMART" id="SM00267">
    <property type="entry name" value="GGDEF"/>
    <property type="match status" value="1"/>
</dbReference>
<dbReference type="InterPro" id="IPR000160">
    <property type="entry name" value="GGDEF_dom"/>
</dbReference>
<dbReference type="PANTHER" id="PTHR44757">
    <property type="entry name" value="DIGUANYLATE CYCLASE DGCP"/>
    <property type="match status" value="1"/>
</dbReference>
<evidence type="ECO:0000256" key="10">
    <source>
        <dbReference type="SAM" id="Phobius"/>
    </source>
</evidence>
<dbReference type="Gene3D" id="3.30.70.270">
    <property type="match status" value="1"/>
</dbReference>
<dbReference type="GO" id="GO:0071111">
    <property type="term" value="F:cyclic-guanylate-specific phosphodiesterase activity"/>
    <property type="evidence" value="ECO:0007669"/>
    <property type="project" value="UniProtKB-EC"/>
</dbReference>
<keyword evidence="17" id="KW-1185">Reference proteome</keyword>
<evidence type="ECO:0000256" key="1">
    <source>
        <dbReference type="ARBA" id="ARBA00001946"/>
    </source>
</evidence>
<keyword evidence="8 10" id="KW-0472">Membrane</keyword>
<dbReference type="SMART" id="SM00304">
    <property type="entry name" value="HAMP"/>
    <property type="match status" value="1"/>
</dbReference>
<dbReference type="NCBIfam" id="TIGR00254">
    <property type="entry name" value="GGDEF"/>
    <property type="match status" value="1"/>
</dbReference>
<dbReference type="InterPro" id="IPR029787">
    <property type="entry name" value="Nucleotide_cyclase"/>
</dbReference>
<evidence type="ECO:0000313" key="17">
    <source>
        <dbReference type="Proteomes" id="UP001139319"/>
    </source>
</evidence>
<comment type="cofactor">
    <cofactor evidence="1">
        <name>Mg(2+)</name>
        <dbReference type="ChEBI" id="CHEBI:18420"/>
    </cofactor>
</comment>
<evidence type="ECO:0000256" key="9">
    <source>
        <dbReference type="ARBA" id="ARBA00051114"/>
    </source>
</evidence>
<gene>
    <name evidence="16" type="ORF">M6D89_03640</name>
</gene>
<dbReference type="SUPFAM" id="SSF158472">
    <property type="entry name" value="HAMP domain-like"/>
    <property type="match status" value="1"/>
</dbReference>
<evidence type="ECO:0000313" key="16">
    <source>
        <dbReference type="EMBL" id="MCP8898389.1"/>
    </source>
</evidence>
<dbReference type="InterPro" id="IPR001633">
    <property type="entry name" value="EAL_dom"/>
</dbReference>
<feature type="domain" description="PAS" evidence="11">
    <location>
        <begin position="436"/>
        <end position="476"/>
    </location>
</feature>
<evidence type="ECO:0000259" key="11">
    <source>
        <dbReference type="PROSITE" id="PS50112"/>
    </source>
</evidence>
<dbReference type="InterPro" id="IPR035965">
    <property type="entry name" value="PAS-like_dom_sf"/>
</dbReference>
<dbReference type="PROSITE" id="PS50113">
    <property type="entry name" value="PAC"/>
    <property type="match status" value="1"/>
</dbReference>
<dbReference type="SUPFAM" id="SSF141868">
    <property type="entry name" value="EAL domain-like"/>
    <property type="match status" value="1"/>
</dbReference>
<sequence>MRSLNAKLLLIVIGFVMLSGVLGAIRVGYSESQRIEAQYDARLKALSSRYSRYLEDELSGRLHALQAASDVLLAQLDIPLSNYEPLTGARGDDGAYRQWDEYSGAFVYRPQTLDASTRHLLQASHQVWEQTSPIMASLFSAFYFISDNGISRVWPKSIIDAHRPNHDVTREIFYTIAAPDNNPDKSPEWTPIYFDTYTDKWMTSLVIPIYRQGDFIGVVGGDIDVGFLLDKLRALDADNDQIQAFLFNREGEVVLHSSQRPGSPAQAKSMNEAYPLLNKKQQPLEVDSRYIDDVIKQSLSLGQVTRRQIKSAEVNIVTTRLEEMDWYISFYYPQQLVQESFRASMVSVYSNILMLALFLFVVLYFSIRFFVVRRIARLADATSAIGGSNRKLSLPDMGDDEIGRLSNAINNMLDQIRHLIRGLDDKIVLLDKAGAESRQLMSAIENSVSLVVILDRDWEILYANSQYWQVTGYRQDRPSKEQNPLLLGENRSITPELIRAKLRDKLLRGADTEEAARWQAEYLATTATGREFWLMQSVTAILGPHQEPEYYVCVGQDISDLKEKQQEVEKLAYYDHLTGLANRTLFKKQLSSHLNHCLRTNTKLALFYIDLDHFKRINDTFGHESGDQLLVSVARKLRDNLREEDCVARLGGDEFAVLLGEVESPQYAYIVASKLIRALNAPIDLQGKEVVAGGSIGITLAPDDSDDLDVLMKNADLAMYKAKDQGRNAFQFYTTDMNIAVERRLAIEREIRQALRFGQFVLYYQPFVDFSSGKIVGAEALLRWNHPERGLVSPGEFIPVAEESGLIVPLGRWVLKTACFQARAIQKALQRDFTVSVNISARQLSEPDFLQLLEACLRESGLAPSSLELEVTESTLMEDVSRVIPMLEQLRQKGCGLAIDDFGTGYSSLSYLKRLPINSLKVDRSFVQDLPDDEEDKAITSLVVAMAKSLHYKVIVEGVESPEQHAFLTTCGCHLGQGYFYSRPVPLDQFMRLVQADARMSQ</sequence>